<evidence type="ECO:0000313" key="1">
    <source>
        <dbReference type="EMBL" id="QHT26277.1"/>
    </source>
</evidence>
<accession>A0A6C0EAR9</accession>
<protein>
    <submittedName>
        <fullName evidence="1">Uncharacterized protein</fullName>
    </submittedName>
</protein>
<proteinExistence type="predicted"/>
<reference evidence="1" key="1">
    <citation type="journal article" date="2020" name="Nature">
        <title>Giant virus diversity and host interactions through global metagenomics.</title>
        <authorList>
            <person name="Schulz F."/>
            <person name="Roux S."/>
            <person name="Paez-Espino D."/>
            <person name="Jungbluth S."/>
            <person name="Walsh D.A."/>
            <person name="Denef V.J."/>
            <person name="McMahon K.D."/>
            <person name="Konstantinidis K.T."/>
            <person name="Eloe-Fadrosh E.A."/>
            <person name="Kyrpides N.C."/>
            <person name="Woyke T."/>
        </authorList>
    </citation>
    <scope>NUCLEOTIDE SEQUENCE</scope>
    <source>
        <strain evidence="1">GVMAG-M-3300023179-27</strain>
    </source>
</reference>
<name>A0A6C0EAR9_9ZZZZ</name>
<dbReference type="AlphaFoldDB" id="A0A6C0EAR9"/>
<organism evidence="1">
    <name type="scientific">viral metagenome</name>
    <dbReference type="NCBI Taxonomy" id="1070528"/>
    <lineage>
        <taxon>unclassified sequences</taxon>
        <taxon>metagenomes</taxon>
        <taxon>organismal metagenomes</taxon>
    </lineage>
</organism>
<sequence length="195" mass="22938">MSESTSFYNPLSDIKKEYSAYFPRRSVFNKLLNVPPKYIYKLHNRRWLVIMQLCPDSVVYKGKQTGKLKNTNKVVTIKIIDKYNYKKEINEITLEEYTRDSNKQEDIIKLNYRINAYTTINNHTFYTSEMAKDYGLYYFESLEDAFANNVREVTSLTQTMTEKTATLKENINNKIKNTAYTLRKGADNVVSFFSS</sequence>
<dbReference type="EMBL" id="MN739783">
    <property type="protein sequence ID" value="QHT26277.1"/>
    <property type="molecule type" value="Genomic_DNA"/>
</dbReference>